<feature type="coiled-coil region" evidence="1">
    <location>
        <begin position="119"/>
        <end position="216"/>
    </location>
</feature>
<sequence length="366" mass="40846">MPSVMDLAALLSVLTLVTQLSDKNKVDQLESEVIPYRVQNEQDFEYIKQIKQKVAELDAKSLSLDASKGENDRLCTDAAMEVISEESTSTLLAEAEASKAMVEESTRLSVERKFLKGRNDELVNTLSNMREIRADLEQQCKDLTATVDSYAEDLSEYDQKIEDVRKAWDKAKTEATRLNKKLEQAETNIQLYISQVKSLEEALGDLQSQIRDYKSRLTASAKEVKTLTDKNACLKDELQPVQGSHGSPWIDVNINEATTSGVQVEANVIEFDASDDGRLPDTPLKHPLRLRKLSQSAAPLSKFEASASPPSDYDINEMTVAKLKEFLKSMSVKPKGLKLDLLEQALASAWEEQERLSRLNDGKSAS</sequence>
<reference evidence="3" key="1">
    <citation type="submission" date="2020-11" db="EMBL/GenBank/DDBJ databases">
        <authorList>
            <consortium name="DOE Joint Genome Institute"/>
            <person name="Ahrendt S."/>
            <person name="Riley R."/>
            <person name="Andreopoulos W."/>
            <person name="Labutti K."/>
            <person name="Pangilinan J."/>
            <person name="Ruiz-Duenas F.J."/>
            <person name="Barrasa J.M."/>
            <person name="Sanchez-Garcia M."/>
            <person name="Camarero S."/>
            <person name="Miyauchi S."/>
            <person name="Serrano A."/>
            <person name="Linde D."/>
            <person name="Babiker R."/>
            <person name="Drula E."/>
            <person name="Ayuso-Fernandez I."/>
            <person name="Pacheco R."/>
            <person name="Padilla G."/>
            <person name="Ferreira P."/>
            <person name="Barriuso J."/>
            <person name="Kellner H."/>
            <person name="Castanera R."/>
            <person name="Alfaro M."/>
            <person name="Ramirez L."/>
            <person name="Pisabarro A.G."/>
            <person name="Kuo A."/>
            <person name="Tritt A."/>
            <person name="Lipzen A."/>
            <person name="He G."/>
            <person name="Yan M."/>
            <person name="Ng V."/>
            <person name="Cullen D."/>
            <person name="Martin F."/>
            <person name="Rosso M.-N."/>
            <person name="Henrissat B."/>
            <person name="Hibbett D."/>
            <person name="Martinez A.T."/>
            <person name="Grigoriev I.V."/>
        </authorList>
    </citation>
    <scope>NUCLEOTIDE SEQUENCE</scope>
    <source>
        <strain evidence="3">ATCC 90797</strain>
    </source>
</reference>
<keyword evidence="1" id="KW-0175">Coiled coil</keyword>
<dbReference type="AlphaFoldDB" id="A0A9P5ZQV1"/>
<dbReference type="SUPFAM" id="SSF90257">
    <property type="entry name" value="Myosin rod fragments"/>
    <property type="match status" value="1"/>
</dbReference>
<gene>
    <name evidence="3" type="ORF">BDN71DRAFT_1592710</name>
</gene>
<accession>A0A9P5ZQV1</accession>
<comment type="caution">
    <text evidence="3">The sequence shown here is derived from an EMBL/GenBank/DDBJ whole genome shotgun (WGS) entry which is preliminary data.</text>
</comment>
<keyword evidence="2" id="KW-0732">Signal</keyword>
<protein>
    <recommendedName>
        <fullName evidence="5">SAP domain-containing protein</fullName>
    </recommendedName>
</protein>
<dbReference type="EMBL" id="MU154635">
    <property type="protein sequence ID" value="KAF9490709.1"/>
    <property type="molecule type" value="Genomic_DNA"/>
</dbReference>
<keyword evidence="4" id="KW-1185">Reference proteome</keyword>
<dbReference type="Gene3D" id="1.10.287.1490">
    <property type="match status" value="1"/>
</dbReference>
<evidence type="ECO:0000313" key="4">
    <source>
        <dbReference type="Proteomes" id="UP000807025"/>
    </source>
</evidence>
<evidence type="ECO:0000313" key="3">
    <source>
        <dbReference type="EMBL" id="KAF9490709.1"/>
    </source>
</evidence>
<proteinExistence type="predicted"/>
<organism evidence="3 4">
    <name type="scientific">Pleurotus eryngii</name>
    <name type="common">Boletus of the steppes</name>
    <dbReference type="NCBI Taxonomy" id="5323"/>
    <lineage>
        <taxon>Eukaryota</taxon>
        <taxon>Fungi</taxon>
        <taxon>Dikarya</taxon>
        <taxon>Basidiomycota</taxon>
        <taxon>Agaricomycotina</taxon>
        <taxon>Agaricomycetes</taxon>
        <taxon>Agaricomycetidae</taxon>
        <taxon>Agaricales</taxon>
        <taxon>Pleurotineae</taxon>
        <taxon>Pleurotaceae</taxon>
        <taxon>Pleurotus</taxon>
    </lineage>
</organism>
<feature type="signal peptide" evidence="2">
    <location>
        <begin position="1"/>
        <end position="19"/>
    </location>
</feature>
<evidence type="ECO:0000256" key="1">
    <source>
        <dbReference type="SAM" id="Coils"/>
    </source>
</evidence>
<dbReference type="Proteomes" id="UP000807025">
    <property type="component" value="Unassembled WGS sequence"/>
</dbReference>
<name>A0A9P5ZQV1_PLEER</name>
<feature type="chain" id="PRO_5040333615" description="SAP domain-containing protein" evidence="2">
    <location>
        <begin position="20"/>
        <end position="366"/>
    </location>
</feature>
<evidence type="ECO:0000256" key="2">
    <source>
        <dbReference type="SAM" id="SignalP"/>
    </source>
</evidence>
<evidence type="ECO:0008006" key="5">
    <source>
        <dbReference type="Google" id="ProtNLM"/>
    </source>
</evidence>